<protein>
    <submittedName>
        <fullName evidence="6">TIGR01777 family protein</fullName>
    </submittedName>
</protein>
<dbReference type="OrthoDB" id="9801773at2"/>
<name>A0A2S8GML4_9BACT</name>
<evidence type="ECO:0000256" key="1">
    <source>
        <dbReference type="ARBA" id="ARBA00008918"/>
    </source>
</evidence>
<gene>
    <name evidence="6" type="ORF">C5Y93_14990</name>
</gene>
<dbReference type="InterPro" id="IPR013549">
    <property type="entry name" value="DUF1731"/>
</dbReference>
<dbReference type="Pfam" id="PF08338">
    <property type="entry name" value="DUF1731"/>
    <property type="match status" value="1"/>
</dbReference>
<dbReference type="CDD" id="cd07820">
    <property type="entry name" value="SRPBCC_3"/>
    <property type="match status" value="1"/>
</dbReference>
<dbReference type="SUPFAM" id="SSF51735">
    <property type="entry name" value="NAD(P)-binding Rossmann-fold domains"/>
    <property type="match status" value="1"/>
</dbReference>
<dbReference type="Pfam" id="PF01370">
    <property type="entry name" value="Epimerase"/>
    <property type="match status" value="1"/>
</dbReference>
<comment type="caution">
    <text evidence="6">The sequence shown here is derived from an EMBL/GenBank/DDBJ whole genome shotgun (WGS) entry which is preliminary data.</text>
</comment>
<dbReference type="InterPro" id="IPR001509">
    <property type="entry name" value="Epimerase_deHydtase"/>
</dbReference>
<feature type="domain" description="Coenzyme Q-binding protein COQ10 START" evidence="4">
    <location>
        <begin position="12"/>
        <end position="122"/>
    </location>
</feature>
<dbReference type="CDD" id="cd05242">
    <property type="entry name" value="SDR_a8"/>
    <property type="match status" value="1"/>
</dbReference>
<evidence type="ECO:0000256" key="2">
    <source>
        <dbReference type="ARBA" id="ARBA00009353"/>
    </source>
</evidence>
<dbReference type="PANTHER" id="PTHR11092:SF0">
    <property type="entry name" value="EPIMERASE FAMILY PROTEIN SDR39U1"/>
    <property type="match status" value="1"/>
</dbReference>
<dbReference type="EMBL" id="PUHZ01000015">
    <property type="protein sequence ID" value="PQO45264.1"/>
    <property type="molecule type" value="Genomic_DNA"/>
</dbReference>
<dbReference type="InterPro" id="IPR005031">
    <property type="entry name" value="COQ10_START"/>
</dbReference>
<accession>A0A2S8GML4</accession>
<evidence type="ECO:0000313" key="7">
    <source>
        <dbReference type="Proteomes" id="UP000237819"/>
    </source>
</evidence>
<evidence type="ECO:0000259" key="5">
    <source>
        <dbReference type="Pfam" id="PF08338"/>
    </source>
</evidence>
<dbReference type="InterPro" id="IPR010099">
    <property type="entry name" value="SDR39U1"/>
</dbReference>
<dbReference type="InterPro" id="IPR036291">
    <property type="entry name" value="NAD(P)-bd_dom_sf"/>
</dbReference>
<dbReference type="AlphaFoldDB" id="A0A2S8GML4"/>
<evidence type="ECO:0000259" key="3">
    <source>
        <dbReference type="Pfam" id="PF01370"/>
    </source>
</evidence>
<feature type="domain" description="DUF1731" evidence="5">
    <location>
        <begin position="405"/>
        <end position="452"/>
    </location>
</feature>
<dbReference type="Gene3D" id="3.30.530.20">
    <property type="match status" value="1"/>
</dbReference>
<dbReference type="NCBIfam" id="TIGR01777">
    <property type="entry name" value="yfcH"/>
    <property type="match status" value="1"/>
</dbReference>
<dbReference type="PANTHER" id="PTHR11092">
    <property type="entry name" value="SUGAR NUCLEOTIDE EPIMERASE RELATED"/>
    <property type="match status" value="1"/>
</dbReference>
<organism evidence="6 7">
    <name type="scientific">Blastopirellula marina</name>
    <dbReference type="NCBI Taxonomy" id="124"/>
    <lineage>
        <taxon>Bacteria</taxon>
        <taxon>Pseudomonadati</taxon>
        <taxon>Planctomycetota</taxon>
        <taxon>Planctomycetia</taxon>
        <taxon>Pirellulales</taxon>
        <taxon>Pirellulaceae</taxon>
        <taxon>Blastopirellula</taxon>
    </lineage>
</organism>
<dbReference type="Pfam" id="PF03364">
    <property type="entry name" value="Polyketide_cyc"/>
    <property type="match status" value="1"/>
</dbReference>
<feature type="domain" description="NAD-dependent epimerase/dehydratase" evidence="3">
    <location>
        <begin position="163"/>
        <end position="369"/>
    </location>
</feature>
<evidence type="ECO:0000259" key="4">
    <source>
        <dbReference type="Pfam" id="PF03364"/>
    </source>
</evidence>
<dbReference type="Gene3D" id="3.40.50.720">
    <property type="entry name" value="NAD(P)-binding Rossmann-like Domain"/>
    <property type="match status" value="1"/>
</dbReference>
<proteinExistence type="inferred from homology"/>
<sequence>MEEGMFTFRSKIPVSVEKAFRWHERPGAIDRLIPPWEDVRIEERAPSIDPGNRVVMRMRIGGFPVRWVAEHTSLDPNHSFHDRQVSGPFSRWEHTHRFTPVDGDHCVLEDEVDYQIPGGSLGKRLGNSQVERMLLQMFRYRHDTTTFDLMAHARYQERSTMKIAITGAGGLVGSQLQPFLTTGGHEVVQISRSPGPNTIVWDIKKGEIDTAALEGLDAVIHLAGESIVGRWSDEKKKKIRQSRVEGTKLLSESLAKLKQPPKVLVCASAMGFYGDRGDEVLTEQSPAGEGFLPEVCQQWEAAADPAREAGIRVAHARLGMVLSPKGGALAQMLTPFKFAVGGRVGSGKQYWSWISLDDVIGGLHHLVMNDTIHGPVNLSSPQPVTNRQFTKILGKVLSRPTPFPVPEFALKLAMGEMADDLLLASCRMEPKVLGETNYHFRDPELERCLRRLLGRQSEA</sequence>
<dbReference type="InterPro" id="IPR023393">
    <property type="entry name" value="START-like_dom_sf"/>
</dbReference>
<dbReference type="Proteomes" id="UP000237819">
    <property type="component" value="Unassembled WGS sequence"/>
</dbReference>
<dbReference type="SUPFAM" id="SSF55961">
    <property type="entry name" value="Bet v1-like"/>
    <property type="match status" value="1"/>
</dbReference>
<evidence type="ECO:0000313" key="6">
    <source>
        <dbReference type="EMBL" id="PQO45264.1"/>
    </source>
</evidence>
<comment type="similarity">
    <text evidence="2">Belongs to the NAD(P)-dependent epimerase/dehydratase family. SDR39U1 subfamily.</text>
</comment>
<reference evidence="6 7" key="1">
    <citation type="submission" date="2018-02" db="EMBL/GenBank/DDBJ databases">
        <title>Comparative genomes isolates from brazilian mangrove.</title>
        <authorList>
            <person name="Araujo J.E."/>
            <person name="Taketani R.G."/>
            <person name="Silva M.C.P."/>
            <person name="Loureco M.V."/>
            <person name="Andreote F.D."/>
        </authorList>
    </citation>
    <scope>NUCLEOTIDE SEQUENCE [LARGE SCALE GENOMIC DNA]</scope>
    <source>
        <strain evidence="6 7">Nap-Phe MGV</strain>
    </source>
</reference>
<comment type="similarity">
    <text evidence="1">Belongs to the ribosome association toxin RatA family.</text>
</comment>